<feature type="domain" description="Transglutaminase-like" evidence="2">
    <location>
        <begin position="391"/>
        <end position="464"/>
    </location>
</feature>
<feature type="compositionally biased region" description="Basic and acidic residues" evidence="1">
    <location>
        <begin position="167"/>
        <end position="179"/>
    </location>
</feature>
<dbReference type="PANTHER" id="PTHR46333">
    <property type="entry name" value="CYTOKINESIS PROTEIN 3"/>
    <property type="match status" value="1"/>
</dbReference>
<dbReference type="SUPFAM" id="SSF54001">
    <property type="entry name" value="Cysteine proteinases"/>
    <property type="match status" value="1"/>
</dbReference>
<feature type="compositionally biased region" description="Low complexity" evidence="1">
    <location>
        <begin position="26"/>
        <end position="46"/>
    </location>
</feature>
<evidence type="ECO:0000313" key="4">
    <source>
        <dbReference type="Proteomes" id="UP000016932"/>
    </source>
</evidence>
<dbReference type="InterPro" id="IPR052557">
    <property type="entry name" value="CAP/Cytokinesis_protein"/>
</dbReference>
<dbReference type="VEuPathDB" id="FungiDB:MYCFIDRAFT_30102"/>
<dbReference type="PANTHER" id="PTHR46333:SF5">
    <property type="entry name" value="TRANSGLUTAMINASE-LIKE DOMAIN-CONTAINING PROTEIN"/>
    <property type="match status" value="1"/>
</dbReference>
<dbReference type="AlphaFoldDB" id="M3BCX9"/>
<dbReference type="InterPro" id="IPR002931">
    <property type="entry name" value="Transglutaminase-like"/>
</dbReference>
<feature type="compositionally biased region" description="Low complexity" evidence="1">
    <location>
        <begin position="56"/>
        <end position="67"/>
    </location>
</feature>
<feature type="region of interest" description="Disordered" evidence="1">
    <location>
        <begin position="19"/>
        <end position="293"/>
    </location>
</feature>
<accession>M3BCX9</accession>
<keyword evidence="4" id="KW-1185">Reference proteome</keyword>
<dbReference type="KEGG" id="pfj:MYCFIDRAFT_30102"/>
<dbReference type="OrthoDB" id="6129702at2759"/>
<dbReference type="GO" id="GO:0005737">
    <property type="term" value="C:cytoplasm"/>
    <property type="evidence" value="ECO:0007669"/>
    <property type="project" value="TreeGrafter"/>
</dbReference>
<dbReference type="Pfam" id="PF01841">
    <property type="entry name" value="Transglut_core"/>
    <property type="match status" value="1"/>
</dbReference>
<dbReference type="Gene3D" id="3.10.620.30">
    <property type="match status" value="1"/>
</dbReference>
<gene>
    <name evidence="3" type="ORF">MYCFIDRAFT_30102</name>
</gene>
<dbReference type="eggNOG" id="KOG4575">
    <property type="taxonomic scope" value="Eukaryota"/>
</dbReference>
<proteinExistence type="predicted"/>
<sequence length="666" mass="71445">MAEEPRATSIAERIAALKLQSAGNIPVNNNVPPAANKSSTASSTQRPRPPPPPRPNGANGANGATNRPPLPSRTSTQPAVSPPPLPNRAPSDRPSPALPPRRPSEAPSQTEYDRSRRGSTDSQSSVATTRSSVSGYSNATSYTSQGGGRIRAPEYDPSALPALPPKRTKEEKEAADRKYNGMRPALRPSKSTPKQAAAPPPLPGRTNSIPQAQMLAIEATQPQSRPELPNRAPSVTVPAKTEPSLPTRPKRSALDFGMNKATNEPPQIPSARPDSSPPVNGAPPPIPTSSKPDLAALQASKPRLNGTTAPAPASSCLHCRDFSGPDNHAARFPRESIPSQDLGWLAQQLTAPFPSHTDKARAIFTWLHHNIAYDVVSFFGNNVKPSTPQNTLASGLAVCEGYAGLFAALAMKAGMEAVVVGGDGKGFGYTALQPGQPIPPQTSNHAWNAVRIDGGAWKLIDACWGAGIVQGAGQPYEKRFAPERFTQTNESFGLDHFPEDSSKQFRADGRRVTWPEYITGNKDGCGAHFYGGYVAEEGFDKTSFQPNAGKIVLSQQPGPTVRFSFQKICPHWDQERNGKGPHYLYALAIDALEKDPRNHIPFETNGDVWWCDVPVRDLGRPGQKVTIMAFTSFGGKDGRGLTVQEYRRMKGKTGWGGGFMAAWEIA</sequence>
<reference evidence="3 4" key="1">
    <citation type="journal article" date="2012" name="PLoS Pathog.">
        <title>Diverse lifestyles and strategies of plant pathogenesis encoded in the genomes of eighteen Dothideomycetes fungi.</title>
        <authorList>
            <person name="Ohm R.A."/>
            <person name="Feau N."/>
            <person name="Henrissat B."/>
            <person name="Schoch C.L."/>
            <person name="Horwitz B.A."/>
            <person name="Barry K.W."/>
            <person name="Condon B.J."/>
            <person name="Copeland A.C."/>
            <person name="Dhillon B."/>
            <person name="Glaser F."/>
            <person name="Hesse C.N."/>
            <person name="Kosti I."/>
            <person name="LaButti K."/>
            <person name="Lindquist E.A."/>
            <person name="Lucas S."/>
            <person name="Salamov A.A."/>
            <person name="Bradshaw R.E."/>
            <person name="Ciuffetti L."/>
            <person name="Hamelin R.C."/>
            <person name="Kema G.H.J."/>
            <person name="Lawrence C."/>
            <person name="Scott J.A."/>
            <person name="Spatafora J.W."/>
            <person name="Turgeon B.G."/>
            <person name="de Wit P.J.G.M."/>
            <person name="Zhong S."/>
            <person name="Goodwin S.B."/>
            <person name="Grigoriev I.V."/>
        </authorList>
    </citation>
    <scope>NUCLEOTIDE SEQUENCE [LARGE SCALE GENOMIC DNA]</scope>
    <source>
        <strain evidence="3 4">CIRAD86</strain>
    </source>
</reference>
<dbReference type="SMART" id="SM00460">
    <property type="entry name" value="TGc"/>
    <property type="match status" value="1"/>
</dbReference>
<name>M3BCX9_PSEFD</name>
<dbReference type="InterPro" id="IPR038765">
    <property type="entry name" value="Papain-like_cys_pep_sf"/>
</dbReference>
<dbReference type="GeneID" id="19338730"/>
<dbReference type="STRING" id="383855.M3BCX9"/>
<dbReference type="RefSeq" id="XP_007922365.1">
    <property type="nucleotide sequence ID" value="XM_007924174.1"/>
</dbReference>
<dbReference type="EMBL" id="KB446556">
    <property type="protein sequence ID" value="EME87127.1"/>
    <property type="molecule type" value="Genomic_DNA"/>
</dbReference>
<dbReference type="HOGENOM" id="CLU_016738_0_0_1"/>
<evidence type="ECO:0000313" key="3">
    <source>
        <dbReference type="EMBL" id="EME87127.1"/>
    </source>
</evidence>
<organism evidence="3 4">
    <name type="scientific">Pseudocercospora fijiensis (strain CIRAD86)</name>
    <name type="common">Black leaf streak disease fungus</name>
    <name type="synonym">Mycosphaerella fijiensis</name>
    <dbReference type="NCBI Taxonomy" id="383855"/>
    <lineage>
        <taxon>Eukaryota</taxon>
        <taxon>Fungi</taxon>
        <taxon>Dikarya</taxon>
        <taxon>Ascomycota</taxon>
        <taxon>Pezizomycotina</taxon>
        <taxon>Dothideomycetes</taxon>
        <taxon>Dothideomycetidae</taxon>
        <taxon>Mycosphaerellales</taxon>
        <taxon>Mycosphaerellaceae</taxon>
        <taxon>Pseudocercospora</taxon>
    </lineage>
</organism>
<evidence type="ECO:0000259" key="2">
    <source>
        <dbReference type="SMART" id="SM00460"/>
    </source>
</evidence>
<evidence type="ECO:0000256" key="1">
    <source>
        <dbReference type="SAM" id="MobiDB-lite"/>
    </source>
</evidence>
<feature type="compositionally biased region" description="Polar residues" evidence="1">
    <location>
        <begin position="120"/>
        <end position="144"/>
    </location>
</feature>
<dbReference type="Proteomes" id="UP000016932">
    <property type="component" value="Unassembled WGS sequence"/>
</dbReference>
<protein>
    <submittedName>
        <fullName evidence="3">Actin regulatory protein</fullName>
    </submittedName>
</protein>